<gene>
    <name evidence="7" type="ORF">SAMN02787144_1006102</name>
</gene>
<dbReference type="NCBIfam" id="TIGR01733">
    <property type="entry name" value="AA-adenyl-dom"/>
    <property type="match status" value="2"/>
</dbReference>
<dbReference type="InterPro" id="IPR029058">
    <property type="entry name" value="AB_hydrolase_fold"/>
</dbReference>
<dbReference type="FunFam" id="3.40.50.12780:FF:000012">
    <property type="entry name" value="Non-ribosomal peptide synthetase"/>
    <property type="match status" value="1"/>
</dbReference>
<dbReference type="Gene3D" id="3.40.50.1820">
    <property type="entry name" value="alpha/beta hydrolase"/>
    <property type="match status" value="1"/>
</dbReference>
<evidence type="ECO:0000256" key="3">
    <source>
        <dbReference type="ARBA" id="ARBA00022450"/>
    </source>
</evidence>
<keyword evidence="3" id="KW-0596">Phosphopantetheine</keyword>
<evidence type="ECO:0000313" key="8">
    <source>
        <dbReference type="Proteomes" id="UP000181909"/>
    </source>
</evidence>
<evidence type="ECO:0000259" key="6">
    <source>
        <dbReference type="PROSITE" id="PS50075"/>
    </source>
</evidence>
<dbReference type="Pfam" id="PF00668">
    <property type="entry name" value="Condensation"/>
    <property type="match status" value="2"/>
</dbReference>
<protein>
    <submittedName>
        <fullName evidence="7">Amino acid adenylation domain-containing protein</fullName>
    </submittedName>
</protein>
<dbReference type="InterPro" id="IPR045851">
    <property type="entry name" value="AMP-bd_C_sf"/>
</dbReference>
<dbReference type="GO" id="GO:0008610">
    <property type="term" value="P:lipid biosynthetic process"/>
    <property type="evidence" value="ECO:0007669"/>
    <property type="project" value="UniProtKB-ARBA"/>
</dbReference>
<dbReference type="InterPro" id="IPR009081">
    <property type="entry name" value="PP-bd_ACP"/>
</dbReference>
<dbReference type="Proteomes" id="UP000181909">
    <property type="component" value="Unassembled WGS sequence"/>
</dbReference>
<dbReference type="PANTHER" id="PTHR45527:SF1">
    <property type="entry name" value="FATTY ACID SYNTHASE"/>
    <property type="match status" value="1"/>
</dbReference>
<dbReference type="Pfam" id="PF13193">
    <property type="entry name" value="AMP-binding_C"/>
    <property type="match status" value="2"/>
</dbReference>
<dbReference type="GO" id="GO:0044550">
    <property type="term" value="P:secondary metabolite biosynthetic process"/>
    <property type="evidence" value="ECO:0007669"/>
    <property type="project" value="UniProtKB-ARBA"/>
</dbReference>
<dbReference type="FunFam" id="3.30.300.30:FF:000010">
    <property type="entry name" value="Enterobactin synthetase component F"/>
    <property type="match status" value="1"/>
</dbReference>
<name>A0A1K1ZTZ9_STRAR</name>
<dbReference type="CDD" id="cd05930">
    <property type="entry name" value="A_NRPS"/>
    <property type="match status" value="1"/>
</dbReference>
<dbReference type="Gene3D" id="3.30.559.10">
    <property type="entry name" value="Chloramphenicol acetyltransferase-like domain"/>
    <property type="match status" value="2"/>
</dbReference>
<evidence type="ECO:0000256" key="4">
    <source>
        <dbReference type="ARBA" id="ARBA00022553"/>
    </source>
</evidence>
<dbReference type="Pfam" id="PF00550">
    <property type="entry name" value="PP-binding"/>
    <property type="match status" value="2"/>
</dbReference>
<organism evidence="7 8">
    <name type="scientific">Streptomyces atratus</name>
    <dbReference type="NCBI Taxonomy" id="1893"/>
    <lineage>
        <taxon>Bacteria</taxon>
        <taxon>Bacillati</taxon>
        <taxon>Actinomycetota</taxon>
        <taxon>Actinomycetes</taxon>
        <taxon>Kitasatosporales</taxon>
        <taxon>Streptomycetaceae</taxon>
        <taxon>Streptomyces</taxon>
    </lineage>
</organism>
<evidence type="ECO:0000256" key="1">
    <source>
        <dbReference type="ARBA" id="ARBA00001957"/>
    </source>
</evidence>
<evidence type="ECO:0000256" key="2">
    <source>
        <dbReference type="ARBA" id="ARBA00006432"/>
    </source>
</evidence>
<sequence>MSLDQPKHASSSGAQLLRDRLRQRAPEQAAHGLDIPVAPRNGSLPLSFAQRRLWVLDQLRPGGTEYLVPLVFRLTGPAAEADIRGALNELVRRQEILRTRYTVDEDGEPAQTIDPPSAVDLLTDDFTGASPSELDDLLYAESSRPFDLATGPVLRARLIRLAPEEHVLAITVHHIAVDGWSGSLLARELAALCAGESLPEPRLQYADFAAWQRAHASDERLDRELEYWVGQLRDLPALELPTDRTRPALWEPSGATVTFEIPAALARRAGALAGAQRATPFMVYLAVFWSLLHRYTGQSDFAVGSPIAGRTHADTQDLIGLFLNTLVLRADLSGDPSFTELLRRARVTAVDAYAHQDVPFERVVDALVVDRDLATHPLVGVNFVLQNNEPFRFEAGALTGELIPLEQRHAQFDLTWALEEHADGSVTCSVTFPHSLTDARTVRRMGEHYVRLLDAAVGQPGTRISELPLVSQDEARRPTGPAPATCLHERFAEQAAQRPHAVALTCDGEHLTYGELDARANRLAHVLRAAGAGREDLVGICLRRGIDLIVTVLATLKAGAAYLPLDPAHPAERIDHLIRDASARVIVTESTLAERVSAAPVPGGIIVLDDPAQRALLAASPVHAPASDAHVDDLAYVIHTSGSTGRPKGVQVTHANVVRLLDADEDVYGFGTDDVWTLFHSYAFDFSVWEMWGALFHGGRLVVVPQEVARSPWDLVRLLADEGVTVLNQTPSAFRNLVELTARNEPLLDGLRLRLVIFGGEMLDVGMLRPWWDRFGDHTPLLVNMYGITETTVHVTSRPLSRDDLDGYRSPIGTPLPDLTLHILDGRMRPVPAGATGEIYVGGPGVTRGYLGRPARTSERFVPDPFGPPGARLYRSGDQARVLPGGDIGFLGRSDEQVKIRGFRIEPGEIESCLTGHQDLTAAAVTVHEAAPGDRELVAYVVPKDGSAAATADLRRYLAARLPGYMVPAVFISVPKLALTANGKLDHSALPSPERSRQERSEAYVAPRTADEETMAAALAEVLGGQRIGVHDNFFALGGDSIRAVRLVGLLRASGLPYSVQDLFRHQTIAELAASRGASPAEEGGVPPFSLIGEADRAKVPDGVSDAYPLAGVQAGMVYEMLADSERNLYHNITSYLIRDDGPFDAPALAAAVDTVVDRHEVLRTAFDLRTFSEPLQLVYAAARAEFGHADLRDRPAEDQKSFMDGFRQRERERLFAHGEAPLIRVNAHRVADDRFYLSLTEHHAVLDGWSHNSVLTEIIACYRAIRAEGTPPDAPRPAVRFADFIAQERRSLDGPEDREFWAGRLESAVRLTIPPAWADPDGPGDYHLRVPYRHMEERLRHLARLARASLKSVLLAAHVAVWRTFAEGDAFYSGLVCNGRTEVQGGDQVRGMFLNPVPLVAPGGAKTWRDLVSEVFAREVELWPHRRFPMPRMQQEFGHGDRLFDVAFNYLDFHVLDREAVDTSDTTDISLNEFPLCVLTEAGDLVLVAKSSRIGERHTALLADMYRSVLDLMAADPDGSAEVSLLPHEERLRLLAEGNDPGQAAGPGRAVHELVFEHARRTPRAVAVEFGADRLTYEELWQRAGSWSAALRASGVRAGDLVGVCLPASLPDLVAAVIGVVGLGAAYVPVDPSHPAERNTAILTEAGVRTVIAETEAQAGPLQAVLPAQVRDLPAAMAPRPTHAEELVYVVHTSGSSGRPKGVMVRHSALSDRVLSMIQDMGLGPDHAVATVVPTTTDVWQLDVFVALAAGGRLILAGNDYAKDPVSLTDVLRAHGATLMQASPTTWRMLDETGWTPPPGFHRVSGGESLGATLAQRLGSTEAGVWDMYGPAEATVYCFGSRYAPNTAPRWVLPRDTACRLLDDKLEPVPFGVAGQIHVGGGGLAQGYLGRPSGTADVFLPDPYTTVPGSRMYATGDIGRRLADGRIEVLGRRDHQLKIRGFRIELGEVEAVLTTHPEVRSAVVRPVPGPAETQQLAAYVILRQEALPLGELVRYARKTLPGYMVPTHFVAMEAFPRLANGKVDRNALPAPESGMPPGDTEYEPPVGPVEKAIAATWAEALGVERVGREDDFYALGGHSLLTMRIIARLSRGHSVELTFRDFLQHRTVRAMARQASSRRDTGGESSPLIWLGETGAAEPLFCVHPGGGSAHWYRELAETYAGTRPVAAFEWPGLHGHALHPESLAEVAATYVAELKRAWPHGPYNILGWCGSSGIAWEMARKLRADGEHPRLMLIDPIEYPSTGVNPLAANVAQLRRADALLTRLRELPDGPERARVRSRLLEVLSAIVDDGATVFAEEGHDLDLVHGWTHRIKSWRQMAELRLTYRFPQYAGSVDVLVCQELAEGGYEDIIGRTFDRYLDQWRRLATGGVRSGRIPGDHRSALFPPHVSTLAARLDEVIARFPNSEE</sequence>
<dbReference type="STRING" id="1893.SAMN02787144_1006102"/>
<dbReference type="GO" id="GO:0031177">
    <property type="term" value="F:phosphopantetheine binding"/>
    <property type="evidence" value="ECO:0007669"/>
    <property type="project" value="InterPro"/>
</dbReference>
<dbReference type="SUPFAM" id="SSF56801">
    <property type="entry name" value="Acetyl-CoA synthetase-like"/>
    <property type="match status" value="2"/>
</dbReference>
<proteinExistence type="inferred from homology"/>
<dbReference type="SUPFAM" id="SSF52777">
    <property type="entry name" value="CoA-dependent acyltransferases"/>
    <property type="match status" value="4"/>
</dbReference>
<dbReference type="GO" id="GO:0017000">
    <property type="term" value="P:antibiotic biosynthetic process"/>
    <property type="evidence" value="ECO:0007669"/>
    <property type="project" value="UniProtKB-ARBA"/>
</dbReference>
<dbReference type="GO" id="GO:0043041">
    <property type="term" value="P:amino acid activation for nonribosomal peptide biosynthetic process"/>
    <property type="evidence" value="ECO:0007669"/>
    <property type="project" value="TreeGrafter"/>
</dbReference>
<comment type="similarity">
    <text evidence="2">Belongs to the ATP-dependent AMP-binding enzyme family.</text>
</comment>
<dbReference type="Gene3D" id="3.40.50.12780">
    <property type="entry name" value="N-terminal domain of ligase-like"/>
    <property type="match status" value="1"/>
</dbReference>
<dbReference type="FunFam" id="3.40.50.980:FF:000001">
    <property type="entry name" value="Non-ribosomal peptide synthetase"/>
    <property type="match status" value="1"/>
</dbReference>
<dbReference type="FunFam" id="3.40.50.980:FF:000002">
    <property type="entry name" value="Enterobactin synthetase component F"/>
    <property type="match status" value="1"/>
</dbReference>
<dbReference type="InterPro" id="IPR000873">
    <property type="entry name" value="AMP-dep_synth/lig_dom"/>
</dbReference>
<dbReference type="PROSITE" id="PS00455">
    <property type="entry name" value="AMP_BINDING"/>
    <property type="match status" value="2"/>
</dbReference>
<reference evidence="7 8" key="1">
    <citation type="submission" date="2016-11" db="EMBL/GenBank/DDBJ databases">
        <authorList>
            <person name="Jaros S."/>
            <person name="Januszkiewicz K."/>
            <person name="Wedrychowicz H."/>
        </authorList>
    </citation>
    <scope>NUCLEOTIDE SEQUENCE [LARGE SCALE GENOMIC DNA]</scope>
    <source>
        <strain evidence="7 8">OK807</strain>
    </source>
</reference>
<dbReference type="Pfam" id="PF00975">
    <property type="entry name" value="Thioesterase"/>
    <property type="match status" value="1"/>
</dbReference>
<dbReference type="Gene3D" id="3.30.559.30">
    <property type="entry name" value="Nonribosomal peptide synthetase, condensation domain"/>
    <property type="match status" value="2"/>
</dbReference>
<feature type="region of interest" description="Disordered" evidence="5">
    <location>
        <begin position="985"/>
        <end position="1008"/>
    </location>
</feature>
<dbReference type="FunFam" id="1.10.1200.10:FF:000016">
    <property type="entry name" value="Non-ribosomal peptide synthase"/>
    <property type="match status" value="1"/>
</dbReference>
<dbReference type="OrthoDB" id="2472181at2"/>
<dbReference type="PROSITE" id="PS00012">
    <property type="entry name" value="PHOSPHOPANTETHEINE"/>
    <property type="match status" value="2"/>
</dbReference>
<dbReference type="PANTHER" id="PTHR45527">
    <property type="entry name" value="NONRIBOSOMAL PEPTIDE SYNTHETASE"/>
    <property type="match status" value="1"/>
</dbReference>
<dbReference type="SMART" id="SM00823">
    <property type="entry name" value="PKS_PP"/>
    <property type="match status" value="2"/>
</dbReference>
<dbReference type="Pfam" id="PF00501">
    <property type="entry name" value="AMP-binding"/>
    <property type="match status" value="2"/>
</dbReference>
<evidence type="ECO:0000313" key="7">
    <source>
        <dbReference type="EMBL" id="SFX77633.1"/>
    </source>
</evidence>
<dbReference type="InterPro" id="IPR020806">
    <property type="entry name" value="PKS_PP-bd"/>
</dbReference>
<dbReference type="SUPFAM" id="SSF47336">
    <property type="entry name" value="ACP-like"/>
    <property type="match status" value="2"/>
</dbReference>
<dbReference type="InterPro" id="IPR025110">
    <property type="entry name" value="AMP-bd_C"/>
</dbReference>
<dbReference type="Gene3D" id="1.10.1200.10">
    <property type="entry name" value="ACP-like"/>
    <property type="match status" value="2"/>
</dbReference>
<feature type="domain" description="Carrier" evidence="6">
    <location>
        <begin position="1006"/>
        <end position="1080"/>
    </location>
</feature>
<dbReference type="Gene3D" id="3.40.50.980">
    <property type="match status" value="2"/>
</dbReference>
<feature type="domain" description="Carrier" evidence="6">
    <location>
        <begin position="2045"/>
        <end position="2120"/>
    </location>
</feature>
<comment type="cofactor">
    <cofactor evidence="1">
        <name>pantetheine 4'-phosphate</name>
        <dbReference type="ChEBI" id="CHEBI:47942"/>
    </cofactor>
</comment>
<dbReference type="InterPro" id="IPR036736">
    <property type="entry name" value="ACP-like_sf"/>
</dbReference>
<dbReference type="EMBL" id="FPJO01000006">
    <property type="protein sequence ID" value="SFX77633.1"/>
    <property type="molecule type" value="Genomic_DNA"/>
</dbReference>
<dbReference type="CDD" id="cd19531">
    <property type="entry name" value="LCL_NRPS-like"/>
    <property type="match status" value="1"/>
</dbReference>
<dbReference type="GO" id="GO:0005737">
    <property type="term" value="C:cytoplasm"/>
    <property type="evidence" value="ECO:0007669"/>
    <property type="project" value="TreeGrafter"/>
</dbReference>
<keyword evidence="4" id="KW-0597">Phosphoprotein</keyword>
<dbReference type="InterPro" id="IPR001031">
    <property type="entry name" value="Thioesterase"/>
</dbReference>
<dbReference type="PROSITE" id="PS50075">
    <property type="entry name" value="CARRIER"/>
    <property type="match status" value="2"/>
</dbReference>
<dbReference type="InterPro" id="IPR042099">
    <property type="entry name" value="ANL_N_sf"/>
</dbReference>
<dbReference type="InterPro" id="IPR010071">
    <property type="entry name" value="AA_adenyl_dom"/>
</dbReference>
<dbReference type="Gene3D" id="3.30.300.30">
    <property type="match status" value="2"/>
</dbReference>
<dbReference type="Gene3D" id="2.30.38.10">
    <property type="entry name" value="Luciferase, Domain 3"/>
    <property type="match status" value="1"/>
</dbReference>
<evidence type="ECO:0000256" key="5">
    <source>
        <dbReference type="SAM" id="MobiDB-lite"/>
    </source>
</evidence>
<dbReference type="CDD" id="cd17643">
    <property type="entry name" value="A_NRPS_Cytc1-like"/>
    <property type="match status" value="1"/>
</dbReference>
<dbReference type="FunFam" id="1.10.1200.10:FF:000005">
    <property type="entry name" value="Nonribosomal peptide synthetase 1"/>
    <property type="match status" value="1"/>
</dbReference>
<dbReference type="InterPro" id="IPR001242">
    <property type="entry name" value="Condensation_dom"/>
</dbReference>
<accession>A0A1K1ZTZ9</accession>
<dbReference type="InterPro" id="IPR020845">
    <property type="entry name" value="AMP-binding_CS"/>
</dbReference>
<dbReference type="SUPFAM" id="SSF53474">
    <property type="entry name" value="alpha/beta-Hydrolases"/>
    <property type="match status" value="1"/>
</dbReference>
<dbReference type="InterPro" id="IPR006162">
    <property type="entry name" value="Ppantetheine_attach_site"/>
</dbReference>
<dbReference type="InterPro" id="IPR023213">
    <property type="entry name" value="CAT-like_dom_sf"/>
</dbReference>
<dbReference type="GO" id="GO:0072330">
    <property type="term" value="P:monocarboxylic acid biosynthetic process"/>
    <property type="evidence" value="ECO:0007669"/>
    <property type="project" value="UniProtKB-ARBA"/>
</dbReference>
<dbReference type="GO" id="GO:0003824">
    <property type="term" value="F:catalytic activity"/>
    <property type="evidence" value="ECO:0007669"/>
    <property type="project" value="InterPro"/>
</dbReference>